<feature type="compositionally biased region" description="Low complexity" evidence="1">
    <location>
        <begin position="29"/>
        <end position="40"/>
    </location>
</feature>
<proteinExistence type="predicted"/>
<evidence type="ECO:0000313" key="3">
    <source>
        <dbReference type="Proteomes" id="UP000729402"/>
    </source>
</evidence>
<organism evidence="2 3">
    <name type="scientific">Zizania palustris</name>
    <name type="common">Northern wild rice</name>
    <dbReference type="NCBI Taxonomy" id="103762"/>
    <lineage>
        <taxon>Eukaryota</taxon>
        <taxon>Viridiplantae</taxon>
        <taxon>Streptophyta</taxon>
        <taxon>Embryophyta</taxon>
        <taxon>Tracheophyta</taxon>
        <taxon>Spermatophyta</taxon>
        <taxon>Magnoliopsida</taxon>
        <taxon>Liliopsida</taxon>
        <taxon>Poales</taxon>
        <taxon>Poaceae</taxon>
        <taxon>BOP clade</taxon>
        <taxon>Oryzoideae</taxon>
        <taxon>Oryzeae</taxon>
        <taxon>Zizaniinae</taxon>
        <taxon>Zizania</taxon>
    </lineage>
</organism>
<evidence type="ECO:0000313" key="2">
    <source>
        <dbReference type="EMBL" id="KAG8094804.1"/>
    </source>
</evidence>
<keyword evidence="3" id="KW-1185">Reference proteome</keyword>
<feature type="region of interest" description="Disordered" evidence="1">
    <location>
        <begin position="1"/>
        <end position="82"/>
    </location>
</feature>
<accession>A0A8J5WUH0</accession>
<sequence length="112" mass="11773">MGWRGRPELGGRRPEMEGAGDVGRRWRGRAGPVAGAAEPGAGRERDGRPWAGGGGSPRRRQAADSGDNAGGGRRRRRPVEGGWRHVGEGLLAAGLRLGGLGKVNVRLDSDLF</sequence>
<comment type="caution">
    <text evidence="2">The sequence shown here is derived from an EMBL/GenBank/DDBJ whole genome shotgun (WGS) entry which is preliminary data.</text>
</comment>
<dbReference type="EMBL" id="JAAALK010000080">
    <property type="protein sequence ID" value="KAG8094804.1"/>
    <property type="molecule type" value="Genomic_DNA"/>
</dbReference>
<evidence type="ECO:0000256" key="1">
    <source>
        <dbReference type="SAM" id="MobiDB-lite"/>
    </source>
</evidence>
<gene>
    <name evidence="2" type="ORF">GUJ93_ZPchr0012g22168</name>
</gene>
<feature type="compositionally biased region" description="Basic and acidic residues" evidence="1">
    <location>
        <begin position="1"/>
        <end position="16"/>
    </location>
</feature>
<reference evidence="2" key="1">
    <citation type="journal article" date="2021" name="bioRxiv">
        <title>Whole Genome Assembly and Annotation of Northern Wild Rice, Zizania palustris L., Supports a Whole Genome Duplication in the Zizania Genus.</title>
        <authorList>
            <person name="Haas M."/>
            <person name="Kono T."/>
            <person name="Macchietto M."/>
            <person name="Millas R."/>
            <person name="McGilp L."/>
            <person name="Shao M."/>
            <person name="Duquette J."/>
            <person name="Hirsch C.N."/>
            <person name="Kimball J."/>
        </authorList>
    </citation>
    <scope>NUCLEOTIDE SEQUENCE</scope>
    <source>
        <tissue evidence="2">Fresh leaf tissue</tissue>
    </source>
</reference>
<name>A0A8J5WUH0_ZIZPA</name>
<reference evidence="2" key="2">
    <citation type="submission" date="2021-02" db="EMBL/GenBank/DDBJ databases">
        <authorList>
            <person name="Kimball J.A."/>
            <person name="Haas M.W."/>
            <person name="Macchietto M."/>
            <person name="Kono T."/>
            <person name="Duquette J."/>
            <person name="Shao M."/>
        </authorList>
    </citation>
    <scope>NUCLEOTIDE SEQUENCE</scope>
    <source>
        <tissue evidence="2">Fresh leaf tissue</tissue>
    </source>
</reference>
<dbReference type="AlphaFoldDB" id="A0A8J5WUH0"/>
<dbReference type="Proteomes" id="UP000729402">
    <property type="component" value="Unassembled WGS sequence"/>
</dbReference>
<protein>
    <submittedName>
        <fullName evidence="2">Uncharacterized protein</fullName>
    </submittedName>
</protein>